<accession>A0A8F5VMW3</accession>
<evidence type="ECO:0000256" key="3">
    <source>
        <dbReference type="SAM" id="Phobius"/>
    </source>
</evidence>
<reference evidence="4 5" key="1">
    <citation type="submission" date="2021-06" db="EMBL/GenBank/DDBJ databases">
        <title>Complete genome sequence of the secondary alcohol utilizing methanogen Methanospirillum hungatei strain GP1.</title>
        <authorList>
            <person name="Day L.A."/>
            <person name="Costa K.C."/>
        </authorList>
    </citation>
    <scope>NUCLEOTIDE SEQUENCE [LARGE SCALE GENOMIC DNA]</scope>
    <source>
        <strain evidence="4 5">GP1</strain>
    </source>
</reference>
<name>A0A8F5VMW3_METHU</name>
<dbReference type="OrthoDB" id="117616at2157"/>
<sequence length="261" mass="29598">MRLITIPIVILILFVIFSIFTPVLLLQASEPILPTEMRQTFAQVCADGSSILGRYETCVEVYDYLITKYPEIGHYFEKKSEYLQKLGKLQESVTALDGAIGREPENIEYLLKKARITKSLNKIQESDATYSRIDQIKPKTASGFDYSGDAGLDRGMYQQAYNQYTQSLALDSTNAQVWEKRGDVIFALLTIPTAGLNADDELKTQDLYTEGIKSYENAIRLNPGKAVEIQFKLTKRSIDVVPKTIGDLESRYTQYKYLDKN</sequence>
<evidence type="ECO:0008006" key="6">
    <source>
        <dbReference type="Google" id="ProtNLM"/>
    </source>
</evidence>
<keyword evidence="1" id="KW-0677">Repeat</keyword>
<dbReference type="Proteomes" id="UP000694228">
    <property type="component" value="Chromosome"/>
</dbReference>
<proteinExistence type="predicted"/>
<keyword evidence="2" id="KW-0802">TPR repeat</keyword>
<keyword evidence="3" id="KW-0472">Membrane</keyword>
<feature type="transmembrane region" description="Helical" evidence="3">
    <location>
        <begin position="6"/>
        <end position="28"/>
    </location>
</feature>
<dbReference type="PANTHER" id="PTHR44943:SF8">
    <property type="entry name" value="TPR REPEAT-CONTAINING PROTEIN MJ0263"/>
    <property type="match status" value="1"/>
</dbReference>
<evidence type="ECO:0000313" key="5">
    <source>
        <dbReference type="Proteomes" id="UP000694228"/>
    </source>
</evidence>
<protein>
    <recommendedName>
        <fullName evidence="6">Tetratricopeptide repeat protein</fullName>
    </recommendedName>
</protein>
<keyword evidence="3" id="KW-1133">Transmembrane helix</keyword>
<dbReference type="InterPro" id="IPR051685">
    <property type="entry name" value="Ycf3/AcsC/BcsC/TPR_MFPF"/>
</dbReference>
<dbReference type="AlphaFoldDB" id="A0A8F5VMW3"/>
<evidence type="ECO:0000256" key="2">
    <source>
        <dbReference type="ARBA" id="ARBA00022803"/>
    </source>
</evidence>
<gene>
    <name evidence="4" type="ORF">KSK55_01220</name>
</gene>
<keyword evidence="3" id="KW-0812">Transmembrane</keyword>
<dbReference type="PANTHER" id="PTHR44943">
    <property type="entry name" value="CELLULOSE SYNTHASE OPERON PROTEIN C"/>
    <property type="match status" value="1"/>
</dbReference>
<evidence type="ECO:0000313" key="4">
    <source>
        <dbReference type="EMBL" id="QXO95066.1"/>
    </source>
</evidence>
<organism evidence="4 5">
    <name type="scientific">Methanospirillum hungatei</name>
    <dbReference type="NCBI Taxonomy" id="2203"/>
    <lineage>
        <taxon>Archaea</taxon>
        <taxon>Methanobacteriati</taxon>
        <taxon>Methanobacteriota</taxon>
        <taxon>Stenosarchaea group</taxon>
        <taxon>Methanomicrobia</taxon>
        <taxon>Methanomicrobiales</taxon>
        <taxon>Methanospirillaceae</taxon>
        <taxon>Methanospirillum</taxon>
    </lineage>
</organism>
<evidence type="ECO:0000256" key="1">
    <source>
        <dbReference type="ARBA" id="ARBA00022737"/>
    </source>
</evidence>
<dbReference type="EMBL" id="CP077107">
    <property type="protein sequence ID" value="QXO95066.1"/>
    <property type="molecule type" value="Genomic_DNA"/>
</dbReference>